<dbReference type="InterPro" id="IPR010582">
    <property type="entry name" value="Catalase_immune_responsive"/>
</dbReference>
<feature type="region of interest" description="Disordered" evidence="12">
    <location>
        <begin position="1"/>
        <end position="34"/>
    </location>
</feature>
<evidence type="ECO:0000259" key="13">
    <source>
        <dbReference type="SMART" id="SM01060"/>
    </source>
</evidence>
<evidence type="ECO:0000256" key="1">
    <source>
        <dbReference type="ARBA" id="ARBA00001971"/>
    </source>
</evidence>
<dbReference type="SMART" id="SM01060">
    <property type="entry name" value="Catalase"/>
    <property type="match status" value="1"/>
</dbReference>
<dbReference type="InterPro" id="IPR018028">
    <property type="entry name" value="Catalase"/>
</dbReference>
<dbReference type="EMBL" id="PTIS01000024">
    <property type="protein sequence ID" value="PPK44139.1"/>
    <property type="molecule type" value="Genomic_DNA"/>
</dbReference>
<comment type="caution">
    <text evidence="14">The sequence shown here is derived from an EMBL/GenBank/DDBJ whole genome shotgun (WGS) entry which is preliminary data.</text>
</comment>
<dbReference type="Proteomes" id="UP000239863">
    <property type="component" value="Unassembled WGS sequence"/>
</dbReference>
<dbReference type="GO" id="GO:0042542">
    <property type="term" value="P:response to hydrogen peroxide"/>
    <property type="evidence" value="ECO:0007669"/>
    <property type="project" value="TreeGrafter"/>
</dbReference>
<keyword evidence="8 11" id="KW-0408">Iron</keyword>
<evidence type="ECO:0000256" key="6">
    <source>
        <dbReference type="ARBA" id="ARBA00022723"/>
    </source>
</evidence>
<dbReference type="PANTHER" id="PTHR11465:SF23">
    <property type="entry name" value="CATALASE-2"/>
    <property type="match status" value="1"/>
</dbReference>
<evidence type="ECO:0000256" key="10">
    <source>
        <dbReference type="PIRSR" id="PIRSR038928-1"/>
    </source>
</evidence>
<evidence type="ECO:0000256" key="11">
    <source>
        <dbReference type="PIRSR" id="PIRSR038928-2"/>
    </source>
</evidence>
<protein>
    <recommendedName>
        <fullName evidence="3">catalase</fullName>
        <ecNumber evidence="3">1.11.1.6</ecNumber>
    </recommendedName>
</protein>
<reference evidence="14 15" key="1">
    <citation type="submission" date="2018-02" db="EMBL/GenBank/DDBJ databases">
        <title>Genomic Encyclopedia of Archaeal and Bacterial Type Strains, Phase II (KMG-II): from individual species to whole genera.</title>
        <authorList>
            <person name="Goeker M."/>
        </authorList>
    </citation>
    <scope>NUCLEOTIDE SEQUENCE [LARGE SCALE GENOMIC DNA]</scope>
    <source>
        <strain evidence="14 15">DSM 15099</strain>
    </source>
</reference>
<dbReference type="STRING" id="37659.GCA_000703125_00087"/>
<dbReference type="Pfam" id="PF06628">
    <property type="entry name" value="Catalase-rel"/>
    <property type="match status" value="1"/>
</dbReference>
<evidence type="ECO:0000256" key="4">
    <source>
        <dbReference type="ARBA" id="ARBA00022559"/>
    </source>
</evidence>
<dbReference type="InterPro" id="IPR011614">
    <property type="entry name" value="Catalase_core"/>
</dbReference>
<dbReference type="PIRSF" id="PIRSF038928">
    <property type="entry name" value="Catalase_clade1-3"/>
    <property type="match status" value="1"/>
</dbReference>
<feature type="active site" evidence="10">
    <location>
        <position position="64"/>
    </location>
</feature>
<dbReference type="PANTHER" id="PTHR11465">
    <property type="entry name" value="CATALASE"/>
    <property type="match status" value="1"/>
</dbReference>
<feature type="domain" description="Catalase core" evidence="13">
    <location>
        <begin position="15"/>
        <end position="387"/>
    </location>
</feature>
<keyword evidence="4" id="KW-0575">Peroxidase</keyword>
<evidence type="ECO:0000256" key="5">
    <source>
        <dbReference type="ARBA" id="ARBA00022617"/>
    </source>
</evidence>
<dbReference type="SUPFAM" id="SSF56634">
    <property type="entry name" value="Heme-dependent catalase-like"/>
    <property type="match status" value="1"/>
</dbReference>
<dbReference type="GO" id="GO:0020037">
    <property type="term" value="F:heme binding"/>
    <property type="evidence" value="ECO:0007669"/>
    <property type="project" value="InterPro"/>
</dbReference>
<name>A0A2S6FUN5_9CLOT</name>
<dbReference type="PROSITE" id="PS51402">
    <property type="entry name" value="CATALASE_3"/>
    <property type="match status" value="1"/>
</dbReference>
<keyword evidence="9" id="KW-0376">Hydrogen peroxide</keyword>
<evidence type="ECO:0000256" key="8">
    <source>
        <dbReference type="ARBA" id="ARBA00023004"/>
    </source>
</evidence>
<feature type="binding site" description="axial binding residue" evidence="11">
    <location>
        <position position="347"/>
    </location>
    <ligand>
        <name>heme</name>
        <dbReference type="ChEBI" id="CHEBI:30413"/>
    </ligand>
    <ligandPart>
        <name>Fe</name>
        <dbReference type="ChEBI" id="CHEBI:18248"/>
    </ligandPart>
</feature>
<evidence type="ECO:0000256" key="3">
    <source>
        <dbReference type="ARBA" id="ARBA00012314"/>
    </source>
</evidence>
<evidence type="ECO:0000256" key="12">
    <source>
        <dbReference type="SAM" id="MobiDB-lite"/>
    </source>
</evidence>
<evidence type="ECO:0000313" key="15">
    <source>
        <dbReference type="Proteomes" id="UP000239863"/>
    </source>
</evidence>
<evidence type="ECO:0000313" key="14">
    <source>
        <dbReference type="EMBL" id="PPK44139.1"/>
    </source>
</evidence>
<keyword evidence="5 11" id="KW-0349">Heme</keyword>
<dbReference type="Pfam" id="PF00199">
    <property type="entry name" value="Catalase"/>
    <property type="match status" value="1"/>
</dbReference>
<comment type="cofactor">
    <cofactor evidence="1 11">
        <name>heme</name>
        <dbReference type="ChEBI" id="CHEBI:30413"/>
    </cofactor>
</comment>
<keyword evidence="6 11" id="KW-0479">Metal-binding</keyword>
<comment type="similarity">
    <text evidence="2">Belongs to the catalase family.</text>
</comment>
<feature type="active site" evidence="10">
    <location>
        <position position="137"/>
    </location>
</feature>
<proteinExistence type="inferred from homology"/>
<dbReference type="PRINTS" id="PR00067">
    <property type="entry name" value="CATALASE"/>
</dbReference>
<dbReference type="RefSeq" id="WP_242971512.1">
    <property type="nucleotide sequence ID" value="NZ_PTIS01000024.1"/>
</dbReference>
<accession>A0A2S6FUN5</accession>
<dbReference type="GO" id="GO:0042744">
    <property type="term" value="P:hydrogen peroxide catabolic process"/>
    <property type="evidence" value="ECO:0007669"/>
    <property type="project" value="UniProtKB-KW"/>
</dbReference>
<dbReference type="InterPro" id="IPR024711">
    <property type="entry name" value="Catalase_clade1/3"/>
</dbReference>
<evidence type="ECO:0000256" key="7">
    <source>
        <dbReference type="ARBA" id="ARBA00023002"/>
    </source>
</evidence>
<gene>
    <name evidence="14" type="ORF">BD821_1246</name>
</gene>
<dbReference type="InterPro" id="IPR020835">
    <property type="entry name" value="Catalase_sf"/>
</dbReference>
<sequence>MDRDSCKPMTSESTHKKSPSPYKENKGLHSQTVGKRGPVLVQDTILHETLEEFAYSTTLPRVVHTKGYGAFGYFLTLRSMKEYTKAGFLQIPDTKVPVAVRFSLAASNKGTPDTSRNLRGLTTKFYTKEGNFDLLCNHIPVFFVRDAIRVPDAISHLAPSPVNNMADPQNFWTLFAKYPEATNILIWLFSDLGTVKSFRHIRAYGVSTYVWVNEEGIRHYVKYHWIPVAGEECIDQKEAELLACKNPDIAGGDLYDSIAKGQAVEYVLCVQLMNPEDEKTLPFDPLDDTKVWDETQYPLLPVGKMVLNRNPENYAEQVEKLAFAPSNLVEGLEFSDDKMLQGRAFVYSDAQRHRLGPDFRNIPINKQQNFSPKSMVSSGNGRYVAGEIMRSEIENPDDFTQAGEKYESLSTLGKNNLVNNIVFGLVHAKGETQNIVLRHLQMASPVLAKRVWDGIKTF</sequence>
<dbReference type="Gene3D" id="2.40.180.10">
    <property type="entry name" value="Catalase core domain"/>
    <property type="match status" value="1"/>
</dbReference>
<dbReference type="GO" id="GO:0046872">
    <property type="term" value="F:metal ion binding"/>
    <property type="evidence" value="ECO:0007669"/>
    <property type="project" value="UniProtKB-KW"/>
</dbReference>
<dbReference type="GO" id="GO:0005737">
    <property type="term" value="C:cytoplasm"/>
    <property type="evidence" value="ECO:0007669"/>
    <property type="project" value="TreeGrafter"/>
</dbReference>
<dbReference type="GO" id="GO:0004096">
    <property type="term" value="F:catalase activity"/>
    <property type="evidence" value="ECO:0007669"/>
    <property type="project" value="UniProtKB-EC"/>
</dbReference>
<keyword evidence="7" id="KW-0560">Oxidoreductase</keyword>
<evidence type="ECO:0000256" key="2">
    <source>
        <dbReference type="ARBA" id="ARBA00005329"/>
    </source>
</evidence>
<dbReference type="AlphaFoldDB" id="A0A2S6FUN5"/>
<evidence type="ECO:0000256" key="9">
    <source>
        <dbReference type="ARBA" id="ARBA00023324"/>
    </source>
</evidence>
<dbReference type="EC" id="1.11.1.6" evidence="3"/>
<organism evidence="14 15">
    <name type="scientific">Clostridium algidicarnis DSM 15099</name>
    <dbReference type="NCBI Taxonomy" id="1121295"/>
    <lineage>
        <taxon>Bacteria</taxon>
        <taxon>Bacillati</taxon>
        <taxon>Bacillota</taxon>
        <taxon>Clostridia</taxon>
        <taxon>Eubacteriales</taxon>
        <taxon>Clostridiaceae</taxon>
        <taxon>Clostridium</taxon>
    </lineage>
</organism>